<feature type="compositionally biased region" description="Acidic residues" evidence="9">
    <location>
        <begin position="134"/>
        <end position="147"/>
    </location>
</feature>
<sequence length="1181" mass="126034">MTLDNLMVVESEAKNQTGTDSSRNVTFESSNSASDACLQDNTSKSSCENNASICKLEASGSESLSPIELGEGHSLAADSLSENFKHDVRIYETAQNAIIELLQKTKKADEEDGTFENVTNETRVATDSIQGLSDFDEIEDEDEEDGASSELETTQRTLAGLVELSGNLYEISNFPQNPSKEDFNETNCIENNVSGELGTVEGGHAYITTDSVGNLEIYGGKSTVDAEILTNSIVDCESSTNDRSQGEENYVDSMSENDATVNIIATLDTEESNEIHTRMKQILDGSGTSEPTNIDNCEKGLCDSTAAAAAGFENKICDSGGLENSSGGESLSESVGIGARESNPPRGEQHNDICSRVNSKGNICESVLPMDNICGADVAMNDLCEADLPMSDMCEPEIPISDVCAAEIPMADVSDIAMQDICESDIQMNAICDSDISMNNICASDIQIGTVCGPEITMSNICGTDIGMNNVCVADISMSNICVANSPGNNICVSDSPGTHINFAGTSICTSDSPGNICVTDSLTNNICTQEVLANNICATDALGNTICTAITLENNICATDISNLCVASVAKNVNQEALTNSDGSVASICQTDTQGGLVDVSMIKTEPASSNTYGVCLTQNQTNDQVAETTAPDATKKKRPSRPKSSVPETCTVCNRVFTNSTSLKKHMKTHSGEKPFECDVCKKCFQEPSNLKRHKIIHSGERPFKCKVCEKAFSQSYTLTRHMRTHKPKTESVETVNATSGAVVTTTDSTVAISENGSEDLKPLATSSCVSALPAISSCVTALPAISTCMTALPSISTCITALPTISTCMTALPTIGTVLPTIGTCATVLPTISTSGTTVLPMNNNTILQGNNACLAVITNNGETVSSVGNICTAGLVNTILAAASSSDNLGNGLCAAEGPTVEIESSMCSPTELAVAVCGTDVSKNSGGESTVSSKESETFDLDTLRENVESASVEAVVDGNQVSEEGLLEENKMVVCKVEPIDIQNEIFETAETIKTEGGVNSNSNGSSANGQKKKKKANRSKSVVSEACAICSRVFTNLTTLKKHLKTHTGERPFECEVCHKCFQEPSHLTRHKRIHSGEKPFKCKVCEKAFSQSYTLTRHMRTHSGERPFKCDVCSKAFSQSYTLTVHRRTHSTDRPYECEICHSKFFEASHLTRHFRTHIGEQHFTCELCHKHF</sequence>
<dbReference type="PANTHER" id="PTHR16515:SF49">
    <property type="entry name" value="GASTRULA ZINC FINGER PROTEIN XLCGF49.1-LIKE-RELATED"/>
    <property type="match status" value="1"/>
</dbReference>
<dbReference type="AlphaFoldDB" id="A0A6P7TAE6"/>
<comment type="subcellular location">
    <subcellularLocation>
        <location evidence="1">Nucleus</location>
    </subcellularLocation>
</comment>
<protein>
    <submittedName>
        <fullName evidence="12 13">Uncharacterized protein LOC115221811</fullName>
    </submittedName>
</protein>
<feature type="domain" description="C2H2-type" evidence="10">
    <location>
        <begin position="1060"/>
        <end position="1087"/>
    </location>
</feature>
<dbReference type="FunFam" id="3.30.160.60:FF:000290">
    <property type="entry name" value="Zinc finger protein 697 isoform X1"/>
    <property type="match status" value="1"/>
</dbReference>
<organism evidence="11 12">
    <name type="scientific">Octopus sinensis</name>
    <name type="common">East Asian common octopus</name>
    <dbReference type="NCBI Taxonomy" id="2607531"/>
    <lineage>
        <taxon>Eukaryota</taxon>
        <taxon>Metazoa</taxon>
        <taxon>Spiralia</taxon>
        <taxon>Lophotrochozoa</taxon>
        <taxon>Mollusca</taxon>
        <taxon>Cephalopoda</taxon>
        <taxon>Coleoidea</taxon>
        <taxon>Octopodiformes</taxon>
        <taxon>Octopoda</taxon>
        <taxon>Incirrata</taxon>
        <taxon>Octopodidae</taxon>
        <taxon>Octopus</taxon>
    </lineage>
</organism>
<feature type="compositionally biased region" description="Low complexity" evidence="9">
    <location>
        <begin position="1003"/>
        <end position="1016"/>
    </location>
</feature>
<dbReference type="Proteomes" id="UP000515154">
    <property type="component" value="Linkage group LG18"/>
</dbReference>
<dbReference type="PANTHER" id="PTHR16515">
    <property type="entry name" value="PR DOMAIN ZINC FINGER PROTEIN"/>
    <property type="match status" value="1"/>
</dbReference>
<dbReference type="FunFam" id="3.30.160.60:FF:000557">
    <property type="entry name" value="zinc finger and SCAN domain-containing protein 29"/>
    <property type="match status" value="1"/>
</dbReference>
<dbReference type="PROSITE" id="PS00028">
    <property type="entry name" value="ZINC_FINGER_C2H2_1"/>
    <property type="match status" value="8"/>
</dbReference>
<keyword evidence="7" id="KW-0539">Nucleus</keyword>
<keyword evidence="6" id="KW-0238">DNA-binding</keyword>
<dbReference type="FunFam" id="3.30.160.60:FF:000875">
    <property type="entry name" value="zinc finger protein 236 isoform X7"/>
    <property type="match status" value="1"/>
</dbReference>
<feature type="compositionally biased region" description="Low complexity" evidence="9">
    <location>
        <begin position="322"/>
        <end position="338"/>
    </location>
</feature>
<dbReference type="KEGG" id="osn:115221811"/>
<dbReference type="InterPro" id="IPR013087">
    <property type="entry name" value="Znf_C2H2_type"/>
</dbReference>
<dbReference type="GO" id="GO:0032502">
    <property type="term" value="P:developmental process"/>
    <property type="evidence" value="ECO:0007669"/>
    <property type="project" value="UniProtKB-ARBA"/>
</dbReference>
<name>A0A6P7TAE6_9MOLL</name>
<dbReference type="RefSeq" id="XP_036366980.1">
    <property type="nucleotide sequence ID" value="XM_036511087.1"/>
</dbReference>
<feature type="domain" description="C2H2-type" evidence="10">
    <location>
        <begin position="678"/>
        <end position="705"/>
    </location>
</feature>
<dbReference type="InterPro" id="IPR036236">
    <property type="entry name" value="Znf_C2H2_sf"/>
</dbReference>
<evidence type="ECO:0000256" key="8">
    <source>
        <dbReference type="PROSITE-ProRule" id="PRU00042"/>
    </source>
</evidence>
<dbReference type="GO" id="GO:0003677">
    <property type="term" value="F:DNA binding"/>
    <property type="evidence" value="ECO:0007669"/>
    <property type="project" value="UniProtKB-KW"/>
</dbReference>
<dbReference type="SUPFAM" id="SSF57667">
    <property type="entry name" value="beta-beta-alpha zinc fingers"/>
    <property type="match status" value="5"/>
</dbReference>
<feature type="compositionally biased region" description="Polar residues" evidence="9">
    <location>
        <begin position="14"/>
        <end position="35"/>
    </location>
</feature>
<feature type="region of interest" description="Disordered" evidence="9">
    <location>
        <begin position="12"/>
        <end position="35"/>
    </location>
</feature>
<dbReference type="GO" id="GO:0005634">
    <property type="term" value="C:nucleus"/>
    <property type="evidence" value="ECO:0007669"/>
    <property type="project" value="UniProtKB-SubCell"/>
</dbReference>
<dbReference type="GO" id="GO:0008270">
    <property type="term" value="F:zinc ion binding"/>
    <property type="evidence" value="ECO:0007669"/>
    <property type="project" value="UniProtKB-KW"/>
</dbReference>
<evidence type="ECO:0000313" key="11">
    <source>
        <dbReference type="Proteomes" id="UP000515154"/>
    </source>
</evidence>
<evidence type="ECO:0000256" key="3">
    <source>
        <dbReference type="ARBA" id="ARBA00022737"/>
    </source>
</evidence>
<reference evidence="12 13" key="1">
    <citation type="submission" date="2025-08" db="UniProtKB">
        <authorList>
            <consortium name="RefSeq"/>
        </authorList>
    </citation>
    <scope>IDENTIFICATION</scope>
</reference>
<dbReference type="InterPro" id="IPR050331">
    <property type="entry name" value="Zinc_finger"/>
</dbReference>
<feature type="region of interest" description="Disordered" evidence="9">
    <location>
        <begin position="1002"/>
        <end position="1024"/>
    </location>
</feature>
<feature type="domain" description="C2H2-type" evidence="10">
    <location>
        <begin position="650"/>
        <end position="677"/>
    </location>
</feature>
<keyword evidence="3" id="KW-0677">Repeat</keyword>
<evidence type="ECO:0000256" key="1">
    <source>
        <dbReference type="ARBA" id="ARBA00004123"/>
    </source>
</evidence>
<keyword evidence="11" id="KW-1185">Reference proteome</keyword>
<feature type="domain" description="C2H2-type" evidence="10">
    <location>
        <begin position="706"/>
        <end position="733"/>
    </location>
</feature>
<gene>
    <name evidence="12 13" type="primary">LOC115221811</name>
</gene>
<evidence type="ECO:0000313" key="13">
    <source>
        <dbReference type="RefSeq" id="XP_036366980.1"/>
    </source>
</evidence>
<feature type="domain" description="C2H2-type" evidence="10">
    <location>
        <begin position="1116"/>
        <end position="1143"/>
    </location>
</feature>
<dbReference type="Pfam" id="PF00096">
    <property type="entry name" value="zf-C2H2"/>
    <property type="match status" value="7"/>
</dbReference>
<feature type="region of interest" description="Disordered" evidence="9">
    <location>
        <begin position="126"/>
        <end position="152"/>
    </location>
</feature>
<feature type="domain" description="C2H2-type" evidence="10">
    <location>
        <begin position="1088"/>
        <end position="1115"/>
    </location>
</feature>
<keyword evidence="5" id="KW-0862">Zinc</keyword>
<evidence type="ECO:0000256" key="9">
    <source>
        <dbReference type="SAM" id="MobiDB-lite"/>
    </source>
</evidence>
<dbReference type="SMART" id="SM00355">
    <property type="entry name" value="ZnF_C2H2"/>
    <property type="match status" value="8"/>
</dbReference>
<evidence type="ECO:0000259" key="10">
    <source>
        <dbReference type="PROSITE" id="PS50157"/>
    </source>
</evidence>
<dbReference type="Gene3D" id="3.30.160.60">
    <property type="entry name" value="Classic Zinc Finger"/>
    <property type="match status" value="8"/>
</dbReference>
<evidence type="ECO:0000256" key="7">
    <source>
        <dbReference type="ARBA" id="ARBA00023242"/>
    </source>
</evidence>
<evidence type="ECO:0000256" key="5">
    <source>
        <dbReference type="ARBA" id="ARBA00022833"/>
    </source>
</evidence>
<keyword evidence="2" id="KW-0479">Metal-binding</keyword>
<dbReference type="PROSITE" id="PS50157">
    <property type="entry name" value="ZINC_FINGER_C2H2_2"/>
    <property type="match status" value="8"/>
</dbReference>
<feature type="domain" description="C2H2-type" evidence="10">
    <location>
        <begin position="1144"/>
        <end position="1171"/>
    </location>
</feature>
<dbReference type="GO" id="GO:0010468">
    <property type="term" value="P:regulation of gene expression"/>
    <property type="evidence" value="ECO:0007669"/>
    <property type="project" value="TreeGrafter"/>
</dbReference>
<accession>A0A6P7TAE6</accession>
<feature type="domain" description="C2H2-type" evidence="10">
    <location>
        <begin position="1032"/>
        <end position="1059"/>
    </location>
</feature>
<keyword evidence="4 8" id="KW-0863">Zinc-finger</keyword>
<evidence type="ECO:0000256" key="4">
    <source>
        <dbReference type="ARBA" id="ARBA00022771"/>
    </source>
</evidence>
<feature type="region of interest" description="Disordered" evidence="9">
    <location>
        <begin position="625"/>
        <end position="649"/>
    </location>
</feature>
<evidence type="ECO:0000313" key="12">
    <source>
        <dbReference type="RefSeq" id="XP_029647904.1"/>
    </source>
</evidence>
<evidence type="ECO:0000256" key="2">
    <source>
        <dbReference type="ARBA" id="ARBA00022723"/>
    </source>
</evidence>
<dbReference type="RefSeq" id="XP_029647904.1">
    <property type="nucleotide sequence ID" value="XM_029792044.2"/>
</dbReference>
<evidence type="ECO:0000256" key="6">
    <source>
        <dbReference type="ARBA" id="ARBA00023125"/>
    </source>
</evidence>
<feature type="region of interest" description="Disordered" evidence="9">
    <location>
        <begin position="322"/>
        <end position="352"/>
    </location>
</feature>
<proteinExistence type="predicted"/>
<dbReference type="FunFam" id="3.30.160.60:FF:000202">
    <property type="entry name" value="Zinc finger protein 574"/>
    <property type="match status" value="1"/>
</dbReference>
<dbReference type="FunFam" id="3.30.160.60:FF:000744">
    <property type="entry name" value="zinc finger E-box-binding homeobox 1"/>
    <property type="match status" value="1"/>
</dbReference>